<feature type="region of interest" description="Disordered" evidence="1">
    <location>
        <begin position="194"/>
        <end position="217"/>
    </location>
</feature>
<proteinExistence type="predicted"/>
<dbReference type="SUPFAM" id="SSF159941">
    <property type="entry name" value="MM3350-like"/>
    <property type="match status" value="1"/>
</dbReference>
<dbReference type="PANTHER" id="PTHR41878:SF1">
    <property type="entry name" value="TNPR PROTEIN"/>
    <property type="match status" value="1"/>
</dbReference>
<evidence type="ECO:0000259" key="2">
    <source>
        <dbReference type="Pfam" id="PF07929"/>
    </source>
</evidence>
<dbReference type="InterPro" id="IPR012912">
    <property type="entry name" value="Plasmid_pRiA4b_Orf3-like"/>
</dbReference>
<dbReference type="Gene3D" id="3.10.290.30">
    <property type="entry name" value="MM3350-like"/>
    <property type="match status" value="1"/>
</dbReference>
<dbReference type="PANTHER" id="PTHR41878">
    <property type="entry name" value="LEXA REPRESSOR-RELATED"/>
    <property type="match status" value="1"/>
</dbReference>
<keyword evidence="4" id="KW-1185">Reference proteome</keyword>
<evidence type="ECO:0000313" key="3">
    <source>
        <dbReference type="EMBL" id="TFY78022.1"/>
    </source>
</evidence>
<evidence type="ECO:0000256" key="1">
    <source>
        <dbReference type="SAM" id="MobiDB-lite"/>
    </source>
</evidence>
<dbReference type="STRING" id="135208.A0A4Y9ZT91"/>
<comment type="caution">
    <text evidence="3">The sequence shown here is derived from an EMBL/GenBank/DDBJ whole genome shotgun (WGS) entry which is preliminary data.</text>
</comment>
<dbReference type="EMBL" id="SFCI01000768">
    <property type="protein sequence ID" value="TFY78022.1"/>
    <property type="molecule type" value="Genomic_DNA"/>
</dbReference>
<accession>A0A4Y9ZT91</accession>
<sequence length="217" mass="24700">MTRNFTFRATLAHSSHPRISRTFMLPATSTFERLHHTIQFCFGRQNAHVHEFIIPPKRPSMSDVLIRLGRPQPFEPDESEWGGSPKTIDERTVGLSAMWDERGAYRIPEIREAELDRELRPFRYTYDLGDCWEHEIVVLSSSEADVGDFRLVQGKGRAPLEGSGGVWRWDALKDAFAALNPDPEQQDSIECSRRIAQEGPDFDPATEPDFTSLNTPG</sequence>
<gene>
    <name evidence="3" type="ORF">EWM64_g5996</name>
</gene>
<reference evidence="3 4" key="1">
    <citation type="submission" date="2019-02" db="EMBL/GenBank/DDBJ databases">
        <title>Genome sequencing of the rare red list fungi Hericium alpestre (H. flagellum).</title>
        <authorList>
            <person name="Buettner E."/>
            <person name="Kellner H."/>
        </authorList>
    </citation>
    <scope>NUCLEOTIDE SEQUENCE [LARGE SCALE GENOMIC DNA]</scope>
    <source>
        <strain evidence="3 4">DSM 108284</strain>
    </source>
</reference>
<dbReference type="AlphaFoldDB" id="A0A4Y9ZT91"/>
<protein>
    <recommendedName>
        <fullName evidence="2">Plasmid pRiA4b Orf3-like domain-containing protein</fullName>
    </recommendedName>
</protein>
<organism evidence="3 4">
    <name type="scientific">Hericium alpestre</name>
    <dbReference type="NCBI Taxonomy" id="135208"/>
    <lineage>
        <taxon>Eukaryota</taxon>
        <taxon>Fungi</taxon>
        <taxon>Dikarya</taxon>
        <taxon>Basidiomycota</taxon>
        <taxon>Agaricomycotina</taxon>
        <taxon>Agaricomycetes</taxon>
        <taxon>Russulales</taxon>
        <taxon>Hericiaceae</taxon>
        <taxon>Hericium</taxon>
    </lineage>
</organism>
<evidence type="ECO:0000313" key="4">
    <source>
        <dbReference type="Proteomes" id="UP000298061"/>
    </source>
</evidence>
<dbReference type="Pfam" id="PF07929">
    <property type="entry name" value="PRiA4_ORF3"/>
    <property type="match status" value="1"/>
</dbReference>
<feature type="non-terminal residue" evidence="3">
    <location>
        <position position="217"/>
    </location>
</feature>
<dbReference type="InterPro" id="IPR024047">
    <property type="entry name" value="MM3350-like_sf"/>
</dbReference>
<dbReference type="OrthoDB" id="407198at2759"/>
<feature type="domain" description="Plasmid pRiA4b Orf3-like" evidence="2">
    <location>
        <begin position="5"/>
        <end position="205"/>
    </location>
</feature>
<name>A0A4Y9ZT91_9AGAM</name>
<dbReference type="Proteomes" id="UP000298061">
    <property type="component" value="Unassembled WGS sequence"/>
</dbReference>